<dbReference type="RefSeq" id="WP_197927951.1">
    <property type="nucleotide sequence ID" value="NZ_CP065745.1"/>
</dbReference>
<keyword evidence="3 12" id="KW-0813">Transport</keyword>
<dbReference type="Proteomes" id="UP000595101">
    <property type="component" value="Chromosome"/>
</dbReference>
<evidence type="ECO:0000256" key="3">
    <source>
        <dbReference type="ARBA" id="ARBA00022448"/>
    </source>
</evidence>
<accession>A0A7T2PD18</accession>
<dbReference type="GO" id="GO:0005886">
    <property type="term" value="C:plasma membrane"/>
    <property type="evidence" value="ECO:0007669"/>
    <property type="project" value="UniProtKB-SubCell"/>
</dbReference>
<keyword evidence="6 13" id="KW-0812">Transmembrane</keyword>
<feature type="transmembrane region" description="Helical" evidence="13">
    <location>
        <begin position="52"/>
        <end position="72"/>
    </location>
</feature>
<sequence>MELFWAQLAVVLVCIAIGGKFGGIGLGAAGGMGLFILSFIFNLAPDAPSVSVILIIIAVITCTAILQAAGGLDLLVGLAERILRARPNAITFLGPLICYIFTVLCGTSYIAFSVYPVIAEIATDARVRPERAMSMSVIAANMALVASPISAVVVGMLAKAASLHISLLDILTITLPGTLLGCLAGCLFVYKRGAELTDDEEFVRRQQSGEFNPQKVSAKQVDNPAQARLGLAIFAIGILSTVILSSFEGLRPVFDHQPMSIATTLQILMLTTASLIMILCRISPEALHEGSTFKSGLIGVVGIFGLSWMTGTLFGHYNDMFISNFSNMLNEYPMLFGLILFSLSILIYSPAATIIALMPMGVAMGLPAYTLIALLPTACAVFIIPGGAQIACVAFDRTGSTRLGGYVVNHSFLLPGMVSLIMSVIFCMVIANTLF</sequence>
<dbReference type="PIRSF" id="PIRSF004539">
    <property type="entry name" value="C4-dicrbxl_trns"/>
    <property type="match status" value="1"/>
</dbReference>
<comment type="subcellular location">
    <subcellularLocation>
        <location evidence="1 12">Cell inner membrane</location>
        <topology evidence="1 12">Multi-pass membrane protein</topology>
    </subcellularLocation>
</comment>
<comment type="catalytic activity">
    <reaction evidence="9">
        <text>L-aspartate(in) + succinate(out) = L-aspartate(out) + succinate(in)</text>
        <dbReference type="Rhea" id="RHEA:29343"/>
        <dbReference type="ChEBI" id="CHEBI:29991"/>
        <dbReference type="ChEBI" id="CHEBI:30031"/>
    </reaction>
    <physiologicalReaction direction="right-to-left" evidence="9">
        <dbReference type="Rhea" id="RHEA:29345"/>
    </physiologicalReaction>
</comment>
<evidence type="ECO:0000256" key="5">
    <source>
        <dbReference type="ARBA" id="ARBA00022519"/>
    </source>
</evidence>
<evidence type="ECO:0000256" key="12">
    <source>
        <dbReference type="PIRNR" id="PIRNR004539"/>
    </source>
</evidence>
<dbReference type="AlphaFoldDB" id="A0A7T2PD18"/>
<evidence type="ECO:0000256" key="9">
    <source>
        <dbReference type="ARBA" id="ARBA00034237"/>
    </source>
</evidence>
<comment type="catalytic activity">
    <reaction evidence="10">
        <text>(S)-malate(in) + succinate(out) = (S)-malate(out) + succinate(in)</text>
        <dbReference type="Rhea" id="RHEA:29327"/>
        <dbReference type="ChEBI" id="CHEBI:15589"/>
        <dbReference type="ChEBI" id="CHEBI:30031"/>
    </reaction>
    <physiologicalReaction direction="right-to-left" evidence="10">
        <dbReference type="Rhea" id="RHEA:29329"/>
    </physiologicalReaction>
</comment>
<proteinExistence type="inferred from homology"/>
<evidence type="ECO:0000256" key="11">
    <source>
        <dbReference type="ARBA" id="ARBA00034287"/>
    </source>
</evidence>
<keyword evidence="8 12" id="KW-0472">Membrane</keyword>
<evidence type="ECO:0000313" key="14">
    <source>
        <dbReference type="EMBL" id="QPR53524.1"/>
    </source>
</evidence>
<evidence type="ECO:0000256" key="4">
    <source>
        <dbReference type="ARBA" id="ARBA00022475"/>
    </source>
</evidence>
<keyword evidence="4 12" id="KW-1003">Cell membrane</keyword>
<dbReference type="GO" id="GO:0015556">
    <property type="term" value="F:C4-dicarboxylate transmembrane transporter activity"/>
    <property type="evidence" value="ECO:0007669"/>
    <property type="project" value="InterPro"/>
</dbReference>
<organism evidence="14 15">
    <name type="scientific">Aeromonas allosaccharophila</name>
    <dbReference type="NCBI Taxonomy" id="656"/>
    <lineage>
        <taxon>Bacteria</taxon>
        <taxon>Pseudomonadati</taxon>
        <taxon>Pseudomonadota</taxon>
        <taxon>Gammaproteobacteria</taxon>
        <taxon>Aeromonadales</taxon>
        <taxon>Aeromonadaceae</taxon>
        <taxon>Aeromonas</taxon>
    </lineage>
</organism>
<keyword evidence="7 13" id="KW-1133">Transmembrane helix</keyword>
<evidence type="ECO:0000313" key="15">
    <source>
        <dbReference type="Proteomes" id="UP000595101"/>
    </source>
</evidence>
<feature type="transmembrane region" description="Helical" evidence="13">
    <location>
        <begin position="411"/>
        <end position="431"/>
    </location>
</feature>
<dbReference type="InterPro" id="IPR004668">
    <property type="entry name" value="Anaer_Dcu_memb_transpt"/>
</dbReference>
<dbReference type="NCBIfam" id="NF009136">
    <property type="entry name" value="PRK12489.1"/>
    <property type="match status" value="1"/>
</dbReference>
<feature type="transmembrane region" description="Helical" evidence="13">
    <location>
        <begin position="92"/>
        <end position="118"/>
    </location>
</feature>
<evidence type="ECO:0000256" key="7">
    <source>
        <dbReference type="ARBA" id="ARBA00022989"/>
    </source>
</evidence>
<dbReference type="EMBL" id="CP065745">
    <property type="protein sequence ID" value="QPR53524.1"/>
    <property type="molecule type" value="Genomic_DNA"/>
</dbReference>
<feature type="transmembrane region" description="Helical" evidence="13">
    <location>
        <begin position="170"/>
        <end position="190"/>
    </location>
</feature>
<gene>
    <name evidence="14" type="ORF">I6G90_13765</name>
</gene>
<dbReference type="PANTHER" id="PTHR36106">
    <property type="entry name" value="ANAEROBIC C4-DICARBOXYLATE TRANSPORTER DCUB"/>
    <property type="match status" value="1"/>
</dbReference>
<name>A0A7T2PD18_9GAMM</name>
<feature type="transmembrane region" description="Helical" evidence="13">
    <location>
        <begin position="292"/>
        <end position="314"/>
    </location>
</feature>
<evidence type="ECO:0000256" key="13">
    <source>
        <dbReference type="SAM" id="Phobius"/>
    </source>
</evidence>
<dbReference type="GeneID" id="60786694"/>
<comment type="catalytic activity">
    <reaction evidence="11">
        <text>fumarate(in) + succinate(out) = fumarate(out) + succinate(in)</text>
        <dbReference type="Rhea" id="RHEA:29323"/>
        <dbReference type="ChEBI" id="CHEBI:29806"/>
        <dbReference type="ChEBI" id="CHEBI:30031"/>
    </reaction>
    <physiologicalReaction direction="right-to-left" evidence="11">
        <dbReference type="Rhea" id="RHEA:29325"/>
    </physiologicalReaction>
</comment>
<feature type="transmembrane region" description="Helical" evidence="13">
    <location>
        <begin position="369"/>
        <end position="391"/>
    </location>
</feature>
<comment type="similarity">
    <text evidence="2 12">Belongs to the DcuA/DcuB transporter (TC 2.A.13.1) family.</text>
</comment>
<feature type="transmembrane region" description="Helical" evidence="13">
    <location>
        <begin position="138"/>
        <end position="158"/>
    </location>
</feature>
<evidence type="ECO:0000256" key="2">
    <source>
        <dbReference type="ARBA" id="ARBA00006413"/>
    </source>
</evidence>
<comment type="function">
    <text evidence="12">Responsible for the transport of C4-dicarboxylates.</text>
</comment>
<reference evidence="14 15" key="1">
    <citation type="submission" date="2020-12" db="EMBL/GenBank/DDBJ databases">
        <title>FDA dAtabase for Regulatory Grade micrObial Sequences (FDA-ARGOS): Supporting development and validation of Infectious Disease Dx tests.</title>
        <authorList>
            <person name="Sproer C."/>
            <person name="Gronow S."/>
            <person name="Severitt S."/>
            <person name="Schroder I."/>
            <person name="Tallon L."/>
            <person name="Sadzewicz L."/>
            <person name="Zhao X."/>
            <person name="Boylan J."/>
            <person name="Ott S."/>
            <person name="Bowen H."/>
            <person name="Vavikolanu K."/>
            <person name="Mehta A."/>
            <person name="Aluvathingal J."/>
            <person name="Nadendla S."/>
            <person name="Lowell S."/>
            <person name="Myers T."/>
            <person name="Yan Y."/>
            <person name="Sichtig H."/>
        </authorList>
    </citation>
    <scope>NUCLEOTIDE SEQUENCE [LARGE SCALE GENOMIC DNA]</scope>
    <source>
        <strain evidence="14 15">FDAARGOS_933</strain>
    </source>
</reference>
<feature type="transmembrane region" description="Helical" evidence="13">
    <location>
        <begin position="259"/>
        <end position="280"/>
    </location>
</feature>
<feature type="transmembrane region" description="Helical" evidence="13">
    <location>
        <begin position="334"/>
        <end position="357"/>
    </location>
</feature>
<evidence type="ECO:0000256" key="10">
    <source>
        <dbReference type="ARBA" id="ARBA00034284"/>
    </source>
</evidence>
<dbReference type="Pfam" id="PF03605">
    <property type="entry name" value="DcuA_DcuB"/>
    <property type="match status" value="1"/>
</dbReference>
<feature type="transmembrane region" description="Helical" evidence="13">
    <location>
        <begin position="229"/>
        <end position="247"/>
    </location>
</feature>
<protein>
    <recommendedName>
        <fullName evidence="12">C4-dicarboxylate transporter</fullName>
    </recommendedName>
</protein>
<dbReference type="KEGG" id="aall:I6G90_13765"/>
<dbReference type="NCBIfam" id="TIGR00770">
    <property type="entry name" value="Dcu"/>
    <property type="match status" value="1"/>
</dbReference>
<evidence type="ECO:0000256" key="8">
    <source>
        <dbReference type="ARBA" id="ARBA00023136"/>
    </source>
</evidence>
<dbReference type="PANTHER" id="PTHR36106:SF1">
    <property type="entry name" value="ANAEROBIC C4-DICARBOXYLATE TRANSPORTER DCUB"/>
    <property type="match status" value="1"/>
</dbReference>
<evidence type="ECO:0000256" key="1">
    <source>
        <dbReference type="ARBA" id="ARBA00004429"/>
    </source>
</evidence>
<dbReference type="NCBIfam" id="NF006927">
    <property type="entry name" value="PRK09412.1"/>
    <property type="match status" value="1"/>
</dbReference>
<keyword evidence="5 12" id="KW-0997">Cell inner membrane</keyword>
<evidence type="ECO:0000256" key="6">
    <source>
        <dbReference type="ARBA" id="ARBA00022692"/>
    </source>
</evidence>